<evidence type="ECO:0000256" key="2">
    <source>
        <dbReference type="ARBA" id="ARBA00022729"/>
    </source>
</evidence>
<evidence type="ECO:0000256" key="4">
    <source>
        <dbReference type="ARBA" id="ARBA00038306"/>
    </source>
</evidence>
<dbReference type="PANTHER" id="PTHR34001">
    <property type="entry name" value="BLL7405 PROTEIN"/>
    <property type="match status" value="1"/>
</dbReference>
<feature type="chain" id="PRO_5004564960" evidence="5">
    <location>
        <begin position="26"/>
        <end position="226"/>
    </location>
</feature>
<dbReference type="Proteomes" id="UP000015527">
    <property type="component" value="Unassembled WGS sequence"/>
</dbReference>
<feature type="domain" description="Outer membrane protein beta-barrel" evidence="6">
    <location>
        <begin position="12"/>
        <end position="226"/>
    </location>
</feature>
<sequence>MEHPMKKILVCLALGTAAIAAPAMAQDTGPAQPFSGFHVEALAGYDVTKAGSSVDDDVNVDNDQSIDGFAYGVGAGYDFRSGNLVFGPEAEVTWSTAKTKFDDGDFEGFGLGNVKTNRDLYVGARVGYVVTPTTMIYAKGGYTNAKFDVRSTFGNVETNRDIDADGWRIGAGVEQAITNNAFVKLEYRYSNYEKGELDYTGDFADGQRFDLDLDRHQVMAGVGVRF</sequence>
<comment type="caution">
    <text evidence="7">The sequence shown here is derived from an EMBL/GenBank/DDBJ whole genome shotgun (WGS) entry which is preliminary data.</text>
</comment>
<dbReference type="NCBIfam" id="TIGR01414">
    <property type="entry name" value="autotrans_barl"/>
    <property type="match status" value="1"/>
</dbReference>
<dbReference type="SUPFAM" id="SSF56925">
    <property type="entry name" value="OMPA-like"/>
    <property type="match status" value="1"/>
</dbReference>
<comment type="subcellular location">
    <subcellularLocation>
        <location evidence="1">Membrane</location>
    </subcellularLocation>
</comment>
<comment type="similarity">
    <text evidence="4">Belongs to the Omp25/RopB family.</text>
</comment>
<accession>T0J7Q7</accession>
<evidence type="ECO:0000313" key="7">
    <source>
        <dbReference type="EMBL" id="EQB17979.1"/>
    </source>
</evidence>
<evidence type="ECO:0000259" key="6">
    <source>
        <dbReference type="Pfam" id="PF13505"/>
    </source>
</evidence>
<dbReference type="eggNOG" id="COG3637">
    <property type="taxonomic scope" value="Bacteria"/>
</dbReference>
<dbReference type="InterPro" id="IPR027385">
    <property type="entry name" value="Beta-barrel_OMP"/>
</dbReference>
<evidence type="ECO:0000313" key="8">
    <source>
        <dbReference type="Proteomes" id="UP000015527"/>
    </source>
</evidence>
<gene>
    <name evidence="7" type="ORF">L284_06185</name>
</gene>
<proteinExistence type="inferred from homology"/>
<dbReference type="Gene3D" id="2.40.160.20">
    <property type="match status" value="1"/>
</dbReference>
<dbReference type="EMBL" id="ATHL01000047">
    <property type="protein sequence ID" value="EQB17979.1"/>
    <property type="molecule type" value="Genomic_DNA"/>
</dbReference>
<evidence type="ECO:0000256" key="3">
    <source>
        <dbReference type="ARBA" id="ARBA00023136"/>
    </source>
</evidence>
<dbReference type="InterPro" id="IPR011250">
    <property type="entry name" value="OMP/PagP_B-barrel"/>
</dbReference>
<name>T0J7Q7_9SPHN</name>
<keyword evidence="8" id="KW-1185">Reference proteome</keyword>
<dbReference type="PANTHER" id="PTHR34001:SF3">
    <property type="entry name" value="BLL7405 PROTEIN"/>
    <property type="match status" value="1"/>
</dbReference>
<organism evidence="7 8">
    <name type="scientific">Novosphingobium lindaniclasticum LE124</name>
    <dbReference type="NCBI Taxonomy" id="1096930"/>
    <lineage>
        <taxon>Bacteria</taxon>
        <taxon>Pseudomonadati</taxon>
        <taxon>Pseudomonadota</taxon>
        <taxon>Alphaproteobacteria</taxon>
        <taxon>Sphingomonadales</taxon>
        <taxon>Sphingomonadaceae</taxon>
        <taxon>Novosphingobium</taxon>
    </lineage>
</organism>
<keyword evidence="2 5" id="KW-0732">Signal</keyword>
<dbReference type="GO" id="GO:0019867">
    <property type="term" value="C:outer membrane"/>
    <property type="evidence" value="ECO:0007669"/>
    <property type="project" value="InterPro"/>
</dbReference>
<dbReference type="InterPro" id="IPR051692">
    <property type="entry name" value="OMP-like"/>
</dbReference>
<evidence type="ECO:0000256" key="1">
    <source>
        <dbReference type="ARBA" id="ARBA00004370"/>
    </source>
</evidence>
<protein>
    <submittedName>
        <fullName evidence="7">Membrane protein</fullName>
    </submittedName>
</protein>
<reference evidence="7 8" key="1">
    <citation type="journal article" date="2013" name="Genome Announc.">
        <title>Genome Sequence of Novosphingobium lindaniclasticum LE124T, Isolated from a Hexachlorocyclohexane Dumpsite.</title>
        <authorList>
            <person name="Saxena A."/>
            <person name="Nayyar N."/>
            <person name="Sangwan N."/>
            <person name="Kumari R."/>
            <person name="Khurana J.P."/>
            <person name="Lal R."/>
        </authorList>
    </citation>
    <scope>NUCLEOTIDE SEQUENCE [LARGE SCALE GENOMIC DNA]</scope>
    <source>
        <strain evidence="7 8">LE124</strain>
    </source>
</reference>
<dbReference type="AlphaFoldDB" id="T0J7Q7"/>
<evidence type="ECO:0000256" key="5">
    <source>
        <dbReference type="SAM" id="SignalP"/>
    </source>
</evidence>
<dbReference type="Pfam" id="PF13505">
    <property type="entry name" value="OMP_b-brl"/>
    <property type="match status" value="1"/>
</dbReference>
<feature type="signal peptide" evidence="5">
    <location>
        <begin position="1"/>
        <end position="25"/>
    </location>
</feature>
<dbReference type="InterPro" id="IPR006315">
    <property type="entry name" value="OM_autotransptr_brl_dom"/>
</dbReference>
<keyword evidence="3" id="KW-0472">Membrane</keyword>
<dbReference type="PATRIC" id="fig|1096930.3.peg.1227"/>